<organism evidence="1 2">
    <name type="scientific">Achromobacter aegrifaciens</name>
    <dbReference type="NCBI Taxonomy" id="1287736"/>
    <lineage>
        <taxon>Bacteria</taxon>
        <taxon>Pseudomonadati</taxon>
        <taxon>Pseudomonadota</taxon>
        <taxon>Betaproteobacteria</taxon>
        <taxon>Burkholderiales</taxon>
        <taxon>Alcaligenaceae</taxon>
        <taxon>Achromobacter</taxon>
    </lineage>
</organism>
<dbReference type="AlphaFoldDB" id="A0AAD2J1Q4"/>
<comment type="caution">
    <text evidence="1">The sequence shown here is derived from an EMBL/GenBank/DDBJ whole genome shotgun (WGS) entry which is preliminary data.</text>
</comment>
<dbReference type="Proteomes" id="UP000044098">
    <property type="component" value="Unassembled WGS sequence"/>
</dbReference>
<dbReference type="EMBL" id="CYTK01000006">
    <property type="protein sequence ID" value="CUJ38745.1"/>
    <property type="molecule type" value="Genomic_DNA"/>
</dbReference>
<gene>
    <name evidence="1" type="ORF">ERS370000_03763</name>
</gene>
<evidence type="ECO:0000313" key="1">
    <source>
        <dbReference type="EMBL" id="CUJ38745.1"/>
    </source>
</evidence>
<sequence>MDGPGRFCYAGRYLQGVLAMTNRIRVLTVQPSSFSARFAFLGIALRWTLGATPRPSRLLIGPHDLEPVGSEAAFWQFALRHAATGRSFLVTRGDRWDLAASVDGDEVRAFGRKFALRQCLF</sequence>
<accession>A0AAD2J1Q4</accession>
<proteinExistence type="predicted"/>
<reference evidence="1 2" key="1">
    <citation type="submission" date="2015-09" db="EMBL/GenBank/DDBJ databases">
        <authorList>
            <consortium name="Pathogen Informatics"/>
        </authorList>
    </citation>
    <scope>NUCLEOTIDE SEQUENCE [LARGE SCALE GENOMIC DNA]</scope>
    <source>
        <strain evidence="1 2">2789STDY5608625</strain>
    </source>
</reference>
<name>A0AAD2J1Q4_ACHAE</name>
<protein>
    <submittedName>
        <fullName evidence="1">Uncharacterized protein</fullName>
    </submittedName>
</protein>
<evidence type="ECO:0000313" key="2">
    <source>
        <dbReference type="Proteomes" id="UP000044098"/>
    </source>
</evidence>